<sequence length="237" mass="25642">MSSVLAPQIRVRNAPEPARAVRMSRADRARTQMIVSLLLDYPDATLDAKLPVLRAEAATLAGPVRDALTAFIDEAAATEPAERERRYVATFDLKRKCCMYLTYYAAGDTRKRGGALVAFIEAYREAGWEFDAEELPDFLPAVLEFAARSGSPVADRLLSAHREGIEVLRAALVAVGSPYGALIEVVGMSLAPIDDATRERVLRLINEGPPAETVGLGGPVDLPPFIPVGRPSEEVRG</sequence>
<name>A0A9X2KEJ8_9MICO</name>
<proteinExistence type="predicted"/>
<dbReference type="GO" id="GO:0042128">
    <property type="term" value="P:nitrate assimilation"/>
    <property type="evidence" value="ECO:0007669"/>
    <property type="project" value="UniProtKB-KW"/>
</dbReference>
<dbReference type="EMBL" id="JAMZDY010000001">
    <property type="protein sequence ID" value="MCP2370707.1"/>
    <property type="molecule type" value="Genomic_DNA"/>
</dbReference>
<dbReference type="PANTHER" id="PTHR43680:SF2">
    <property type="entry name" value="NITRATE REDUCTASE MOLYBDENUM COFACTOR ASSEMBLY CHAPERONE NARJ"/>
    <property type="match status" value="1"/>
</dbReference>
<comment type="caution">
    <text evidence="2">The sequence shown here is derived from an EMBL/GenBank/DDBJ whole genome shotgun (WGS) entry which is preliminary data.</text>
</comment>
<dbReference type="GO" id="GO:0051131">
    <property type="term" value="P:chaperone-mediated protein complex assembly"/>
    <property type="evidence" value="ECO:0007669"/>
    <property type="project" value="InterPro"/>
</dbReference>
<dbReference type="InterPro" id="IPR020945">
    <property type="entry name" value="DMSO/NO3_reduct_chaperone"/>
</dbReference>
<keyword evidence="1" id="KW-0534">Nitrate assimilation</keyword>
<dbReference type="NCBIfam" id="TIGR00684">
    <property type="entry name" value="narJ"/>
    <property type="match status" value="1"/>
</dbReference>
<dbReference type="InterPro" id="IPR003765">
    <property type="entry name" value="NO3_reductase_chaperone_NarJ"/>
</dbReference>
<dbReference type="PANTHER" id="PTHR43680">
    <property type="entry name" value="NITRATE REDUCTASE MOLYBDENUM COFACTOR ASSEMBLY CHAPERONE"/>
    <property type="match status" value="1"/>
</dbReference>
<dbReference type="AlphaFoldDB" id="A0A9X2KEJ8"/>
<evidence type="ECO:0000313" key="3">
    <source>
        <dbReference type="Proteomes" id="UP001139722"/>
    </source>
</evidence>
<evidence type="ECO:0000256" key="1">
    <source>
        <dbReference type="ARBA" id="ARBA00023063"/>
    </source>
</evidence>
<dbReference type="Gene3D" id="1.10.3480.10">
    <property type="entry name" value="TorD-like"/>
    <property type="match status" value="1"/>
</dbReference>
<keyword evidence="3" id="KW-1185">Reference proteome</keyword>
<dbReference type="SUPFAM" id="SSF89155">
    <property type="entry name" value="TorD-like"/>
    <property type="match status" value="1"/>
</dbReference>
<dbReference type="GO" id="GO:0051082">
    <property type="term" value="F:unfolded protein binding"/>
    <property type="evidence" value="ECO:0007669"/>
    <property type="project" value="InterPro"/>
</dbReference>
<protein>
    <submittedName>
        <fullName evidence="2">Nitrate reductase delta subunit</fullName>
    </submittedName>
</protein>
<organism evidence="2 3">
    <name type="scientific">Agromyces terreus</name>
    <dbReference type="NCBI Taxonomy" id="424795"/>
    <lineage>
        <taxon>Bacteria</taxon>
        <taxon>Bacillati</taxon>
        <taxon>Actinomycetota</taxon>
        <taxon>Actinomycetes</taxon>
        <taxon>Micrococcales</taxon>
        <taxon>Microbacteriaceae</taxon>
        <taxon>Agromyces</taxon>
    </lineage>
</organism>
<dbReference type="Proteomes" id="UP001139722">
    <property type="component" value="Unassembled WGS sequence"/>
</dbReference>
<dbReference type="GO" id="GO:0016530">
    <property type="term" value="F:metallochaperone activity"/>
    <property type="evidence" value="ECO:0007669"/>
    <property type="project" value="TreeGrafter"/>
</dbReference>
<dbReference type="Pfam" id="PF02613">
    <property type="entry name" value="Nitrate_red_del"/>
    <property type="match status" value="1"/>
</dbReference>
<dbReference type="RefSeq" id="WP_197738297.1">
    <property type="nucleotide sequence ID" value="NZ_BAAANU010000049.1"/>
</dbReference>
<reference evidence="2" key="1">
    <citation type="submission" date="2022-06" db="EMBL/GenBank/DDBJ databases">
        <title>Sequencing the genomes of 1000 actinobacteria strains.</title>
        <authorList>
            <person name="Klenk H.-P."/>
        </authorList>
    </citation>
    <scope>NUCLEOTIDE SEQUENCE</scope>
    <source>
        <strain evidence="2">DSM 22016</strain>
    </source>
</reference>
<evidence type="ECO:0000313" key="2">
    <source>
        <dbReference type="EMBL" id="MCP2370707.1"/>
    </source>
</evidence>
<accession>A0A9X2KEJ8</accession>
<gene>
    <name evidence="2" type="ORF">BJ978_001383</name>
</gene>
<dbReference type="InterPro" id="IPR036411">
    <property type="entry name" value="TorD-like_sf"/>
</dbReference>